<dbReference type="GO" id="GO:0046654">
    <property type="term" value="P:tetrahydrofolate biosynthetic process"/>
    <property type="evidence" value="ECO:0007669"/>
    <property type="project" value="UniProtKB-UniPathway"/>
</dbReference>
<comment type="function">
    <text evidence="7 8">Key enzyme in folate metabolism. Catalyzes an essential reaction for de novo glycine and purine synthesis, and for DNA precursor synthesis.</text>
</comment>
<dbReference type="PROSITE" id="PS51330">
    <property type="entry name" value="DHFR_2"/>
    <property type="match status" value="1"/>
</dbReference>
<dbReference type="RefSeq" id="WP_091826362.1">
    <property type="nucleotide sequence ID" value="NZ_FNRJ01000007.1"/>
</dbReference>
<evidence type="ECO:0000256" key="7">
    <source>
        <dbReference type="ARBA" id="ARBA00025067"/>
    </source>
</evidence>
<dbReference type="Gene3D" id="3.40.430.10">
    <property type="entry name" value="Dihydrofolate Reductase, subunit A"/>
    <property type="match status" value="1"/>
</dbReference>
<keyword evidence="12" id="KW-1185">Reference proteome</keyword>
<dbReference type="InterPro" id="IPR001796">
    <property type="entry name" value="DHFR_dom"/>
</dbReference>
<dbReference type="PROSITE" id="PS00075">
    <property type="entry name" value="DHFR_1"/>
    <property type="match status" value="1"/>
</dbReference>
<sequence>MRLAMIAAQSQNRVIGNNNKLPWYLPEDLKYFKRVTLGKPIIMGRKTFESIGRPLPGRTNIVITRNPDWTHDGAGVRVVHSLQQAIELAESLALVNGFEESLVIGGAEIYALALPQADRLYLTQVHAEVQGDAHFPPLDPTQWQEMAREDFSAIEPNPYDYSFIVLDRAGGKTA</sequence>
<dbReference type="GO" id="GO:0046655">
    <property type="term" value="P:folic acid metabolic process"/>
    <property type="evidence" value="ECO:0007669"/>
    <property type="project" value="TreeGrafter"/>
</dbReference>
<dbReference type="GO" id="GO:0005829">
    <property type="term" value="C:cytosol"/>
    <property type="evidence" value="ECO:0007669"/>
    <property type="project" value="TreeGrafter"/>
</dbReference>
<dbReference type="AlphaFoldDB" id="A0A1H4E0Q7"/>
<comment type="catalytic activity">
    <reaction evidence="8">
        <text>(6S)-5,6,7,8-tetrahydrofolate + NADP(+) = 7,8-dihydrofolate + NADPH + H(+)</text>
        <dbReference type="Rhea" id="RHEA:15009"/>
        <dbReference type="ChEBI" id="CHEBI:15378"/>
        <dbReference type="ChEBI" id="CHEBI:57451"/>
        <dbReference type="ChEBI" id="CHEBI:57453"/>
        <dbReference type="ChEBI" id="CHEBI:57783"/>
        <dbReference type="ChEBI" id="CHEBI:58349"/>
        <dbReference type="EC" id="1.5.1.3"/>
    </reaction>
</comment>
<dbReference type="PIRSF" id="PIRSF000194">
    <property type="entry name" value="DHFR"/>
    <property type="match status" value="1"/>
</dbReference>
<comment type="pathway">
    <text evidence="1 8">Cofactor biosynthesis; tetrahydrofolate biosynthesis; 5,6,7,8-tetrahydrofolate from 7,8-dihydrofolate: step 1/1.</text>
</comment>
<dbReference type="GO" id="GO:0046452">
    <property type="term" value="P:dihydrofolate metabolic process"/>
    <property type="evidence" value="ECO:0007669"/>
    <property type="project" value="TreeGrafter"/>
</dbReference>
<dbReference type="InterPro" id="IPR017925">
    <property type="entry name" value="DHFR_CS"/>
</dbReference>
<accession>A0A1H4E0Q7</accession>
<dbReference type="PANTHER" id="PTHR48069:SF3">
    <property type="entry name" value="DIHYDROFOLATE REDUCTASE"/>
    <property type="match status" value="1"/>
</dbReference>
<protein>
    <recommendedName>
        <fullName evidence="3 8">Dihydrofolate reductase</fullName>
        <ecNumber evidence="3 8">1.5.1.3</ecNumber>
    </recommendedName>
</protein>
<dbReference type="InterPro" id="IPR024072">
    <property type="entry name" value="DHFR-like_dom_sf"/>
</dbReference>
<dbReference type="EC" id="1.5.1.3" evidence="3 8"/>
<organism evidence="11 12">
    <name type="scientific">Marinobacterium iners DSM 11526</name>
    <dbReference type="NCBI Taxonomy" id="1122198"/>
    <lineage>
        <taxon>Bacteria</taxon>
        <taxon>Pseudomonadati</taxon>
        <taxon>Pseudomonadota</taxon>
        <taxon>Gammaproteobacteria</taxon>
        <taxon>Oceanospirillales</taxon>
        <taxon>Oceanospirillaceae</taxon>
        <taxon>Marinobacterium</taxon>
    </lineage>
</organism>
<feature type="domain" description="DHFR" evidence="10">
    <location>
        <begin position="2"/>
        <end position="168"/>
    </location>
</feature>
<dbReference type="GO" id="GO:0004146">
    <property type="term" value="F:dihydrofolate reductase activity"/>
    <property type="evidence" value="ECO:0007669"/>
    <property type="project" value="UniProtKB-EC"/>
</dbReference>
<evidence type="ECO:0000313" key="12">
    <source>
        <dbReference type="Proteomes" id="UP000242469"/>
    </source>
</evidence>
<keyword evidence="4 8" id="KW-0554">One-carbon metabolism</keyword>
<dbReference type="FunFam" id="3.40.430.10:FF:000001">
    <property type="entry name" value="Dihydrofolate reductase"/>
    <property type="match status" value="1"/>
</dbReference>
<name>A0A1H4E0Q7_9GAMM</name>
<comment type="similarity">
    <text evidence="2 8 9">Belongs to the dihydrofolate reductase family.</text>
</comment>
<dbReference type="Pfam" id="PF00186">
    <property type="entry name" value="DHFR_1"/>
    <property type="match status" value="1"/>
</dbReference>
<evidence type="ECO:0000256" key="2">
    <source>
        <dbReference type="ARBA" id="ARBA00009539"/>
    </source>
</evidence>
<evidence type="ECO:0000313" key="11">
    <source>
        <dbReference type="EMBL" id="SEA78387.1"/>
    </source>
</evidence>
<reference evidence="12" key="1">
    <citation type="submission" date="2016-10" db="EMBL/GenBank/DDBJ databases">
        <authorList>
            <person name="Varghese N."/>
            <person name="Submissions S."/>
        </authorList>
    </citation>
    <scope>NUCLEOTIDE SEQUENCE [LARGE SCALE GENOMIC DNA]</scope>
    <source>
        <strain evidence="12">DSM 11526</strain>
    </source>
</reference>
<evidence type="ECO:0000256" key="6">
    <source>
        <dbReference type="ARBA" id="ARBA00023002"/>
    </source>
</evidence>
<evidence type="ECO:0000256" key="4">
    <source>
        <dbReference type="ARBA" id="ARBA00022563"/>
    </source>
</evidence>
<evidence type="ECO:0000256" key="9">
    <source>
        <dbReference type="RuleBase" id="RU004474"/>
    </source>
</evidence>
<evidence type="ECO:0000259" key="10">
    <source>
        <dbReference type="PROSITE" id="PS51330"/>
    </source>
</evidence>
<dbReference type="GO" id="GO:0006730">
    <property type="term" value="P:one-carbon metabolic process"/>
    <property type="evidence" value="ECO:0007669"/>
    <property type="project" value="UniProtKB-KW"/>
</dbReference>
<dbReference type="STRING" id="1122198.SAMN02745729_10788"/>
<dbReference type="GO" id="GO:0070401">
    <property type="term" value="F:NADP+ binding"/>
    <property type="evidence" value="ECO:0007669"/>
    <property type="project" value="UniProtKB-ARBA"/>
</dbReference>
<proteinExistence type="inferred from homology"/>
<keyword evidence="6 8" id="KW-0560">Oxidoreductase</keyword>
<dbReference type="InterPro" id="IPR012259">
    <property type="entry name" value="DHFR"/>
</dbReference>
<dbReference type="SUPFAM" id="SSF53597">
    <property type="entry name" value="Dihydrofolate reductase-like"/>
    <property type="match status" value="1"/>
</dbReference>
<dbReference type="EMBL" id="FNRJ01000007">
    <property type="protein sequence ID" value="SEA78387.1"/>
    <property type="molecule type" value="Genomic_DNA"/>
</dbReference>
<dbReference type="OrthoDB" id="9804315at2"/>
<evidence type="ECO:0000256" key="5">
    <source>
        <dbReference type="ARBA" id="ARBA00022857"/>
    </source>
</evidence>
<dbReference type="PANTHER" id="PTHR48069">
    <property type="entry name" value="DIHYDROFOLATE REDUCTASE"/>
    <property type="match status" value="1"/>
</dbReference>
<dbReference type="CDD" id="cd00209">
    <property type="entry name" value="DHFR"/>
    <property type="match status" value="1"/>
</dbReference>
<evidence type="ECO:0000256" key="1">
    <source>
        <dbReference type="ARBA" id="ARBA00004903"/>
    </source>
</evidence>
<evidence type="ECO:0000256" key="8">
    <source>
        <dbReference type="PIRNR" id="PIRNR000194"/>
    </source>
</evidence>
<evidence type="ECO:0000256" key="3">
    <source>
        <dbReference type="ARBA" id="ARBA00012856"/>
    </source>
</evidence>
<dbReference type="UniPathway" id="UPA00077">
    <property type="reaction ID" value="UER00158"/>
</dbReference>
<dbReference type="PRINTS" id="PR00070">
    <property type="entry name" value="DHFR"/>
</dbReference>
<keyword evidence="5 8" id="KW-0521">NADP</keyword>
<gene>
    <name evidence="11" type="ORF">SAMN02745729_10788</name>
</gene>
<dbReference type="Proteomes" id="UP000242469">
    <property type="component" value="Unassembled WGS sequence"/>
</dbReference>